<sequence>MSISVCILAKNEEMHILECLKSVKDIATEIIVINNNSTDNTKEIALDFGCKVIDSPHTVLDEGRNLYLEAATSKWIFIIDADERLDDFTRNEIHKSINEAEKNERILALTLDSYQYIGKGRWATIKLIRMVRNGENIRYQDTPIHSDLETSVLENNGEIAHCKAFVHHIDILINNRTKFKRERYKNHIIEMLRNEKITSITGGYLTCFLGLEYAAMNQFNVAESLYIQVINDNKEIRDFAKIFLAQNYIMQQKFKEAERTITTLENANNTIDYQITPILTEIHRSKGELDIAINLINNSIEKEPHLAHNYLNLSILYQDINPLKSIEAIEDASRINNYVTNPIINKIGESPNIFHQQTCIIDSKFTTVEIMEKCCRKLDCFERFSHLFSEDRGWINVI</sequence>
<protein>
    <submittedName>
        <fullName evidence="2">Glycosyltransferase</fullName>
    </submittedName>
</protein>
<dbReference type="Proteomes" id="UP000460318">
    <property type="component" value="Unassembled WGS sequence"/>
</dbReference>
<organism evidence="2 3">
    <name type="scientific">Paenibacillus dendrobii</name>
    <dbReference type="NCBI Taxonomy" id="2691084"/>
    <lineage>
        <taxon>Bacteria</taxon>
        <taxon>Bacillati</taxon>
        <taxon>Bacillota</taxon>
        <taxon>Bacilli</taxon>
        <taxon>Bacillales</taxon>
        <taxon>Paenibacillaceae</taxon>
        <taxon>Paenibacillus</taxon>
    </lineage>
</organism>
<feature type="domain" description="Glycosyltransferase 2-like" evidence="1">
    <location>
        <begin position="4"/>
        <end position="135"/>
    </location>
</feature>
<evidence type="ECO:0000259" key="1">
    <source>
        <dbReference type="Pfam" id="PF00535"/>
    </source>
</evidence>
<dbReference type="GO" id="GO:0016740">
    <property type="term" value="F:transferase activity"/>
    <property type="evidence" value="ECO:0007669"/>
    <property type="project" value="UniProtKB-KW"/>
</dbReference>
<dbReference type="InterPro" id="IPR029044">
    <property type="entry name" value="Nucleotide-diphossugar_trans"/>
</dbReference>
<proteinExistence type="predicted"/>
<reference evidence="2 3" key="1">
    <citation type="submission" date="2019-12" db="EMBL/GenBank/DDBJ databases">
        <title>Paenibacillus sp. nov., an endophytic bacterium isolated from the stem of Dendrobium.</title>
        <authorList>
            <person name="Zhao R."/>
        </authorList>
    </citation>
    <scope>NUCLEOTIDE SEQUENCE [LARGE SCALE GENOMIC DNA]</scope>
    <source>
        <strain evidence="2 3">HJL G12</strain>
    </source>
</reference>
<dbReference type="Pfam" id="PF00535">
    <property type="entry name" value="Glycos_transf_2"/>
    <property type="match status" value="1"/>
</dbReference>
<dbReference type="AlphaFoldDB" id="A0A7X3IPQ1"/>
<dbReference type="Gene3D" id="3.90.550.10">
    <property type="entry name" value="Spore Coat Polysaccharide Biosynthesis Protein SpsA, Chain A"/>
    <property type="match status" value="1"/>
</dbReference>
<dbReference type="SUPFAM" id="SSF48452">
    <property type="entry name" value="TPR-like"/>
    <property type="match status" value="1"/>
</dbReference>
<comment type="caution">
    <text evidence="2">The sequence shown here is derived from an EMBL/GenBank/DDBJ whole genome shotgun (WGS) entry which is preliminary data.</text>
</comment>
<keyword evidence="3" id="KW-1185">Reference proteome</keyword>
<gene>
    <name evidence="2" type="ORF">GRF59_26555</name>
</gene>
<dbReference type="InterPro" id="IPR001173">
    <property type="entry name" value="Glyco_trans_2-like"/>
</dbReference>
<dbReference type="RefSeq" id="WP_160500752.1">
    <property type="nucleotide sequence ID" value="NZ_WUBI01000006.1"/>
</dbReference>
<dbReference type="EMBL" id="WUBI01000006">
    <property type="protein sequence ID" value="MWV47161.1"/>
    <property type="molecule type" value="Genomic_DNA"/>
</dbReference>
<dbReference type="PANTHER" id="PTHR43630:SF2">
    <property type="entry name" value="GLYCOSYLTRANSFERASE"/>
    <property type="match status" value="1"/>
</dbReference>
<accession>A0A7X3IPQ1</accession>
<dbReference type="InterPro" id="IPR011990">
    <property type="entry name" value="TPR-like_helical_dom_sf"/>
</dbReference>
<dbReference type="PANTHER" id="PTHR43630">
    <property type="entry name" value="POLY-BETA-1,6-N-ACETYL-D-GLUCOSAMINE SYNTHASE"/>
    <property type="match status" value="1"/>
</dbReference>
<dbReference type="Gene3D" id="1.25.40.10">
    <property type="entry name" value="Tetratricopeptide repeat domain"/>
    <property type="match status" value="1"/>
</dbReference>
<evidence type="ECO:0000313" key="2">
    <source>
        <dbReference type="EMBL" id="MWV47161.1"/>
    </source>
</evidence>
<name>A0A7X3IPQ1_9BACL</name>
<evidence type="ECO:0000313" key="3">
    <source>
        <dbReference type="Proteomes" id="UP000460318"/>
    </source>
</evidence>
<dbReference type="SUPFAM" id="SSF53448">
    <property type="entry name" value="Nucleotide-diphospho-sugar transferases"/>
    <property type="match status" value="1"/>
</dbReference>
<keyword evidence="2" id="KW-0808">Transferase</keyword>